<evidence type="ECO:0000256" key="1">
    <source>
        <dbReference type="SAM" id="SignalP"/>
    </source>
</evidence>
<reference evidence="3 4" key="1">
    <citation type="submission" date="2017-09" db="EMBL/GenBank/DDBJ databases">
        <title>Complete Genome Sequences of Two Strains of the Meat Spoilage Bacterium Brochothrix thermosphacta Isolated from Ground Chicken.</title>
        <authorList>
            <person name="Paoli G.C."/>
            <person name="Wijey C."/>
            <person name="Chen C.-Y."/>
            <person name="Nguyen L."/>
            <person name="Yan X."/>
            <person name="Irwin P.L."/>
        </authorList>
    </citation>
    <scope>NUCLEOTIDE SEQUENCE [LARGE SCALE GENOMIC DNA]</scope>
    <source>
        <strain evidence="3 4">BI</strain>
    </source>
</reference>
<proteinExistence type="predicted"/>
<evidence type="ECO:0000313" key="3">
    <source>
        <dbReference type="EMBL" id="ATF26333.1"/>
    </source>
</evidence>
<evidence type="ECO:0000313" key="4">
    <source>
        <dbReference type="Proteomes" id="UP000243591"/>
    </source>
</evidence>
<protein>
    <recommendedName>
        <fullName evidence="2">DUF3828 domain-containing protein</fullName>
    </recommendedName>
</protein>
<dbReference type="AlphaFoldDB" id="A0A1D2LEN1"/>
<feature type="signal peptide" evidence="1">
    <location>
        <begin position="1"/>
        <end position="17"/>
    </location>
</feature>
<dbReference type="OrthoDB" id="9954776at2"/>
<accession>A0A1D2LEN1</accession>
<evidence type="ECO:0000259" key="2">
    <source>
        <dbReference type="Pfam" id="PF12883"/>
    </source>
</evidence>
<dbReference type="Proteomes" id="UP000243591">
    <property type="component" value="Chromosome"/>
</dbReference>
<feature type="domain" description="DUF3828" evidence="2">
    <location>
        <begin position="52"/>
        <end position="160"/>
    </location>
</feature>
<dbReference type="KEGG" id="bths:CNY62_08060"/>
<name>A0A1D2LEN1_BROTH</name>
<keyword evidence="4" id="KW-1185">Reference proteome</keyword>
<dbReference type="RefSeq" id="WP_029090759.1">
    <property type="nucleotide sequence ID" value="NZ_CP023483.1"/>
</dbReference>
<dbReference type="EMBL" id="CP023483">
    <property type="protein sequence ID" value="ATF26333.1"/>
    <property type="molecule type" value="Genomic_DNA"/>
</dbReference>
<dbReference type="PROSITE" id="PS51257">
    <property type="entry name" value="PROKAR_LIPOPROTEIN"/>
    <property type="match status" value="1"/>
</dbReference>
<feature type="chain" id="PRO_5039405023" description="DUF3828 domain-containing protein" evidence="1">
    <location>
        <begin position="18"/>
        <end position="163"/>
    </location>
</feature>
<dbReference type="InterPro" id="IPR024289">
    <property type="entry name" value="DUF3828"/>
</dbReference>
<gene>
    <name evidence="3" type="ORF">CNY62_08060</name>
</gene>
<keyword evidence="1" id="KW-0732">Signal</keyword>
<dbReference type="Pfam" id="PF12883">
    <property type="entry name" value="DUF3828"/>
    <property type="match status" value="1"/>
</dbReference>
<sequence length="163" mass="18211">MKRIVLLLFLVFGTVIAGCATSASTSTFDVKKERQEAAKQLKGFGTLLANDAQFSTLDPTTLKRTLGEKLSDYVTKDELSKMKSEVPQWLAGNFQTDIFYLMPDHNRDKAAYLTTTATFTDSDEKAQSLLFQLRFDPEANVSGATVKMVKEDGKWKIARIITE</sequence>
<organism evidence="3 4">
    <name type="scientific">Brochothrix thermosphacta</name>
    <name type="common">Microbacterium thermosphactum</name>
    <dbReference type="NCBI Taxonomy" id="2756"/>
    <lineage>
        <taxon>Bacteria</taxon>
        <taxon>Bacillati</taxon>
        <taxon>Bacillota</taxon>
        <taxon>Bacilli</taxon>
        <taxon>Bacillales</taxon>
        <taxon>Listeriaceae</taxon>
        <taxon>Brochothrix</taxon>
    </lineage>
</organism>